<dbReference type="GeneID" id="33561623"/>
<protein>
    <submittedName>
        <fullName evidence="2">Uncharacterized protein</fullName>
    </submittedName>
</protein>
<comment type="caution">
    <text evidence="2">The sequence shown here is derived from an EMBL/GenBank/DDBJ whole genome shotgun (WGS) entry which is preliminary data.</text>
</comment>
<dbReference type="EMBL" id="MCFF01000005">
    <property type="protein sequence ID" value="ORZ27120.1"/>
    <property type="molecule type" value="Genomic_DNA"/>
</dbReference>
<evidence type="ECO:0000256" key="1">
    <source>
        <dbReference type="SAM" id="MobiDB-lite"/>
    </source>
</evidence>
<gene>
    <name evidence="2" type="ORF">BCR41DRAFT_184040</name>
</gene>
<evidence type="ECO:0000313" key="3">
    <source>
        <dbReference type="Proteomes" id="UP000193648"/>
    </source>
</evidence>
<proteinExistence type="predicted"/>
<feature type="region of interest" description="Disordered" evidence="1">
    <location>
        <begin position="128"/>
        <end position="157"/>
    </location>
</feature>
<feature type="region of interest" description="Disordered" evidence="1">
    <location>
        <begin position="228"/>
        <end position="253"/>
    </location>
</feature>
<dbReference type="InParanoid" id="A0A1Y2GXU7"/>
<keyword evidence="3" id="KW-1185">Reference proteome</keyword>
<reference evidence="2 3" key="1">
    <citation type="submission" date="2016-07" db="EMBL/GenBank/DDBJ databases">
        <title>Pervasive Adenine N6-methylation of Active Genes in Fungi.</title>
        <authorList>
            <consortium name="DOE Joint Genome Institute"/>
            <person name="Mondo S.J."/>
            <person name="Dannebaum R.O."/>
            <person name="Kuo R.C."/>
            <person name="Labutti K."/>
            <person name="Haridas S."/>
            <person name="Kuo A."/>
            <person name="Salamov A."/>
            <person name="Ahrendt S.R."/>
            <person name="Lipzen A."/>
            <person name="Sullivan W."/>
            <person name="Andreopoulos W.B."/>
            <person name="Clum A."/>
            <person name="Lindquist E."/>
            <person name="Daum C."/>
            <person name="Ramamoorthy G.K."/>
            <person name="Gryganskyi A."/>
            <person name="Culley D."/>
            <person name="Magnuson J.K."/>
            <person name="James T.Y."/>
            <person name="O'Malley M.A."/>
            <person name="Stajich J.E."/>
            <person name="Spatafora J.W."/>
            <person name="Visel A."/>
            <person name="Grigoriev I.V."/>
        </authorList>
    </citation>
    <scope>NUCLEOTIDE SEQUENCE [LARGE SCALE GENOMIC DNA]</scope>
    <source>
        <strain evidence="2 3">NRRL 3116</strain>
    </source>
</reference>
<dbReference type="Proteomes" id="UP000193648">
    <property type="component" value="Unassembled WGS sequence"/>
</dbReference>
<feature type="compositionally biased region" description="Low complexity" evidence="1">
    <location>
        <begin position="146"/>
        <end position="155"/>
    </location>
</feature>
<sequence>MATLILIPEAHLIFTVESLNGGLSSYLMLSMTQIDCDNEPTIQVTTSHRRTLLIRFPDQARLDYWVSLFSNDDLEALSTQLLSEIPTMRRSKSLDNLGKQVMETNKLGHRDMENDEIAGALPPGQLLHHPNLETGAPSKLGETSHSHAPCSSSKSNMLEHLPRITDNKDDLDLPTNYVGSNTCSNSISSPSTSRAHKTPCQSELLMQSPLQNAPSNVLYSDDSDDLYDPEFGIGGGGRRRRHGRRQSRYSLPQSNTIPSAAVISAAASAVSAGWSESEALAAAMAKQPLSVNNQSKKYS</sequence>
<accession>A0A1Y2GXU7</accession>
<evidence type="ECO:0000313" key="2">
    <source>
        <dbReference type="EMBL" id="ORZ27120.1"/>
    </source>
</evidence>
<name>A0A1Y2GXU7_9FUNG</name>
<dbReference type="OrthoDB" id="5597995at2759"/>
<feature type="compositionally biased region" description="Basic residues" evidence="1">
    <location>
        <begin position="237"/>
        <end position="247"/>
    </location>
</feature>
<dbReference type="AlphaFoldDB" id="A0A1Y2GXU7"/>
<organism evidence="2 3">
    <name type="scientific">Lobosporangium transversale</name>
    <dbReference type="NCBI Taxonomy" id="64571"/>
    <lineage>
        <taxon>Eukaryota</taxon>
        <taxon>Fungi</taxon>
        <taxon>Fungi incertae sedis</taxon>
        <taxon>Mucoromycota</taxon>
        <taxon>Mortierellomycotina</taxon>
        <taxon>Mortierellomycetes</taxon>
        <taxon>Mortierellales</taxon>
        <taxon>Mortierellaceae</taxon>
        <taxon>Lobosporangium</taxon>
    </lineage>
</organism>
<dbReference type="RefSeq" id="XP_021884867.1">
    <property type="nucleotide sequence ID" value="XM_022019778.1"/>
</dbReference>